<accession>A0ABX6GKE5</accession>
<evidence type="ECO:0000313" key="1">
    <source>
        <dbReference type="EMBL" id="QHA86756.1"/>
    </source>
</evidence>
<evidence type="ECO:0000313" key="2">
    <source>
        <dbReference type="Proteomes" id="UP000430368"/>
    </source>
</evidence>
<gene>
    <name evidence="1" type="ORF">FO014_07175</name>
</gene>
<organism evidence="1 2">
    <name type="scientific">Serratia rhizosphaerae</name>
    <dbReference type="NCBI Taxonomy" id="2597702"/>
    <lineage>
        <taxon>Bacteria</taxon>
        <taxon>Pseudomonadati</taxon>
        <taxon>Pseudomonadota</taxon>
        <taxon>Gammaproteobacteria</taxon>
        <taxon>Enterobacterales</taxon>
        <taxon>Yersiniaceae</taxon>
        <taxon>Serratia</taxon>
    </lineage>
</organism>
<reference evidence="1 2" key="1">
    <citation type="submission" date="2019-07" db="EMBL/GenBank/DDBJ databases">
        <title>Serratia dokdonensis sp. nov., an elicitor of systemic resistance in Nicotiana Tabacum.</title>
        <authorList>
            <person name="Son J.-S."/>
            <person name="Hwang Y.-J."/>
            <person name="Lee S.-Y."/>
            <person name="Ghim S.-Y."/>
        </authorList>
    </citation>
    <scope>NUCLEOTIDE SEQUENCE [LARGE SCALE GENOMIC DNA]</scope>
    <source>
        <strain evidence="1 2">KUDC3025</strain>
    </source>
</reference>
<sequence length="127" mass="14577">MSFDAATFPYVRMYRPAGQPRDVVAEFAEFGALLARRQPFVIVCEPRSDEQGEPTRDERTQVALWKREHRAALKQYVKGMVMIEPDSARRLAAGPFAEYSSRFWGYPVEVVADSEQAHRLAQAWLNQ</sequence>
<dbReference type="RefSeq" id="WP_160028573.1">
    <property type="nucleotide sequence ID" value="NZ_CP041764.1"/>
</dbReference>
<protein>
    <submittedName>
        <fullName evidence="1">Uncharacterized protein</fullName>
    </submittedName>
</protein>
<keyword evidence="2" id="KW-1185">Reference proteome</keyword>
<name>A0ABX6GKE5_9GAMM</name>
<proteinExistence type="predicted"/>
<dbReference type="Proteomes" id="UP000430368">
    <property type="component" value="Chromosome"/>
</dbReference>
<dbReference type="EMBL" id="CP041764">
    <property type="protein sequence ID" value="QHA86756.1"/>
    <property type="molecule type" value="Genomic_DNA"/>
</dbReference>